<dbReference type="SUPFAM" id="SSF46785">
    <property type="entry name" value="Winged helix' DNA-binding domain"/>
    <property type="match status" value="1"/>
</dbReference>
<evidence type="ECO:0000256" key="4">
    <source>
        <dbReference type="ARBA" id="ARBA00023163"/>
    </source>
</evidence>
<dbReference type="Pfam" id="PF00027">
    <property type="entry name" value="cNMP_binding"/>
    <property type="match status" value="1"/>
</dbReference>
<dbReference type="InterPro" id="IPR050397">
    <property type="entry name" value="Env_Response_Regulators"/>
</dbReference>
<keyword evidence="1" id="KW-0805">Transcription regulation</keyword>
<evidence type="ECO:0000256" key="2">
    <source>
        <dbReference type="ARBA" id="ARBA00023125"/>
    </source>
</evidence>
<reference evidence="8" key="1">
    <citation type="journal article" date="2019" name="Int. J. Syst. Evol. Microbiol.">
        <title>The Global Catalogue of Microorganisms (GCM) 10K type strain sequencing project: providing services to taxonomists for standard genome sequencing and annotation.</title>
        <authorList>
            <consortium name="The Broad Institute Genomics Platform"/>
            <consortium name="The Broad Institute Genome Sequencing Center for Infectious Disease"/>
            <person name="Wu L."/>
            <person name="Ma J."/>
        </authorList>
    </citation>
    <scope>NUCLEOTIDE SEQUENCE [LARGE SCALE GENOMIC DNA]</scope>
    <source>
        <strain evidence="8">TISTR 1827</strain>
    </source>
</reference>
<dbReference type="InterPro" id="IPR018490">
    <property type="entry name" value="cNMP-bd_dom_sf"/>
</dbReference>
<sequence>MQLIADTEMLHRLIDEYGLGVMLNGLEGEEIKLFRFQKGDFICRGGEPIDRLYVLVQGRLRVFRTLSNGKSLLLRFCNPPAMIGDLEFVTGRQAGSFVEAVTGGQVIAIDYEVLRAKHGRNPDFLQFLLRHLAHKLDTVSHSTSVNRLFPLEQRFANYLMSSQAAASSEFHASNLQHVAELLGTSYRHLNRIIAKFAAEGVVERKRGKIVIVDSEKLRARSSDDLYK</sequence>
<feature type="domain" description="HTH crp-type" evidence="6">
    <location>
        <begin position="149"/>
        <end position="215"/>
    </location>
</feature>
<keyword evidence="8" id="KW-1185">Reference proteome</keyword>
<protein>
    <submittedName>
        <fullName evidence="7">Crp/Fnr family transcriptional regulator</fullName>
    </submittedName>
</protein>
<dbReference type="EMBL" id="JBHUMY010000006">
    <property type="protein sequence ID" value="MFD2659630.1"/>
    <property type="molecule type" value="Genomic_DNA"/>
</dbReference>
<dbReference type="Pfam" id="PF13545">
    <property type="entry name" value="HTH_Crp_2"/>
    <property type="match status" value="1"/>
</dbReference>
<dbReference type="RefSeq" id="WP_379270321.1">
    <property type="nucleotide sequence ID" value="NZ_JBHUGT010000029.1"/>
</dbReference>
<name>A0ABW5QU53_9BACL</name>
<dbReference type="PROSITE" id="PS51063">
    <property type="entry name" value="HTH_CRP_2"/>
    <property type="match status" value="1"/>
</dbReference>
<evidence type="ECO:0000256" key="1">
    <source>
        <dbReference type="ARBA" id="ARBA00023015"/>
    </source>
</evidence>
<evidence type="ECO:0000313" key="8">
    <source>
        <dbReference type="Proteomes" id="UP001597493"/>
    </source>
</evidence>
<dbReference type="InterPro" id="IPR036390">
    <property type="entry name" value="WH_DNA-bd_sf"/>
</dbReference>
<dbReference type="Gene3D" id="2.60.120.10">
    <property type="entry name" value="Jelly Rolls"/>
    <property type="match status" value="1"/>
</dbReference>
<dbReference type="Proteomes" id="UP001597493">
    <property type="component" value="Unassembled WGS sequence"/>
</dbReference>
<evidence type="ECO:0000259" key="6">
    <source>
        <dbReference type="PROSITE" id="PS51063"/>
    </source>
</evidence>
<comment type="caution">
    <text evidence="7">The sequence shown here is derived from an EMBL/GenBank/DDBJ whole genome shotgun (WGS) entry which is preliminary data.</text>
</comment>
<keyword evidence="3" id="KW-0010">Activator</keyword>
<dbReference type="InterPro" id="IPR014710">
    <property type="entry name" value="RmlC-like_jellyroll"/>
</dbReference>
<accession>A0ABW5QU53</accession>
<gene>
    <name evidence="7" type="ORF">ACFSW5_05045</name>
</gene>
<proteinExistence type="predicted"/>
<dbReference type="InterPro" id="IPR012318">
    <property type="entry name" value="HTH_CRP"/>
</dbReference>
<dbReference type="PANTHER" id="PTHR24567">
    <property type="entry name" value="CRP FAMILY TRANSCRIPTIONAL REGULATORY PROTEIN"/>
    <property type="match status" value="1"/>
</dbReference>
<evidence type="ECO:0000259" key="5">
    <source>
        <dbReference type="PROSITE" id="PS50042"/>
    </source>
</evidence>
<evidence type="ECO:0000313" key="7">
    <source>
        <dbReference type="EMBL" id="MFD2659630.1"/>
    </source>
</evidence>
<feature type="domain" description="Cyclic nucleotide-binding" evidence="5">
    <location>
        <begin position="10"/>
        <end position="135"/>
    </location>
</feature>
<dbReference type="SMART" id="SM00100">
    <property type="entry name" value="cNMP"/>
    <property type="match status" value="1"/>
</dbReference>
<dbReference type="InterPro" id="IPR000595">
    <property type="entry name" value="cNMP-bd_dom"/>
</dbReference>
<organism evidence="7 8">
    <name type="scientific">Paenibacillus thailandensis</name>
    <dbReference type="NCBI Taxonomy" id="393250"/>
    <lineage>
        <taxon>Bacteria</taxon>
        <taxon>Bacillati</taxon>
        <taxon>Bacillota</taxon>
        <taxon>Bacilli</taxon>
        <taxon>Bacillales</taxon>
        <taxon>Paenibacillaceae</taxon>
        <taxon>Paenibacillus</taxon>
    </lineage>
</organism>
<keyword evidence="4" id="KW-0804">Transcription</keyword>
<dbReference type="PROSITE" id="PS50042">
    <property type="entry name" value="CNMP_BINDING_3"/>
    <property type="match status" value="1"/>
</dbReference>
<dbReference type="CDD" id="cd00038">
    <property type="entry name" value="CAP_ED"/>
    <property type="match status" value="1"/>
</dbReference>
<dbReference type="SUPFAM" id="SSF51206">
    <property type="entry name" value="cAMP-binding domain-like"/>
    <property type="match status" value="1"/>
</dbReference>
<evidence type="ECO:0000256" key="3">
    <source>
        <dbReference type="ARBA" id="ARBA00023159"/>
    </source>
</evidence>
<dbReference type="PANTHER" id="PTHR24567:SF26">
    <property type="entry name" value="REGULATORY PROTEIN YEIL"/>
    <property type="match status" value="1"/>
</dbReference>
<keyword evidence="2" id="KW-0238">DNA-binding</keyword>